<dbReference type="SUPFAM" id="SSF53254">
    <property type="entry name" value="Phosphoglycerate mutase-like"/>
    <property type="match status" value="1"/>
</dbReference>
<dbReference type="Pfam" id="PF00300">
    <property type="entry name" value="His_Phos_1"/>
    <property type="match status" value="1"/>
</dbReference>
<evidence type="ECO:0000313" key="3">
    <source>
        <dbReference type="Proteomes" id="UP001501447"/>
    </source>
</evidence>
<dbReference type="CDD" id="cd07067">
    <property type="entry name" value="HP_PGM_like"/>
    <property type="match status" value="1"/>
</dbReference>
<gene>
    <name evidence="2" type="ORF">GCM10009863_20810</name>
</gene>
<dbReference type="EMBL" id="BAAARJ010000006">
    <property type="protein sequence ID" value="GAA2607217.1"/>
    <property type="molecule type" value="Genomic_DNA"/>
</dbReference>
<dbReference type="InterPro" id="IPR051695">
    <property type="entry name" value="Phosphoglycerate_Mutase"/>
</dbReference>
<sequence length="215" mass="22739">MDIRATKRILLFKHGETEENLRGIHQGRGIGGTLSDQGARDVHASAAALAEAGLEPELILHSPMSRCRQSADLVSARFPRAAVRESVRLAAKDSGHLSGLPRRAAADEAAAVGIPIHRLRAPGGESSEDVQARYVDLLREVSEAPSSTTLLLGHGGGFGCLLLWLMGHGWDRYLEHVPASGALSLIEVDPDGPHLTLINVPPAELPGVLAARTAS</sequence>
<dbReference type="InterPro" id="IPR029033">
    <property type="entry name" value="His_PPase_superfam"/>
</dbReference>
<dbReference type="PANTHER" id="PTHR46517:SF1">
    <property type="entry name" value="FRUCTOSE-2,6-BISPHOSPHATASE TIGAR"/>
    <property type="match status" value="1"/>
</dbReference>
<comment type="caution">
    <text evidence="2">The sequence shown here is derived from an EMBL/GenBank/DDBJ whole genome shotgun (WGS) entry which is preliminary data.</text>
</comment>
<reference evidence="3" key="1">
    <citation type="journal article" date="2019" name="Int. J. Syst. Evol. Microbiol.">
        <title>The Global Catalogue of Microorganisms (GCM) 10K type strain sequencing project: providing services to taxonomists for standard genome sequencing and annotation.</title>
        <authorList>
            <consortium name="The Broad Institute Genomics Platform"/>
            <consortium name="The Broad Institute Genome Sequencing Center for Infectious Disease"/>
            <person name="Wu L."/>
            <person name="Ma J."/>
        </authorList>
    </citation>
    <scope>NUCLEOTIDE SEQUENCE [LARGE SCALE GENOMIC DNA]</scope>
    <source>
        <strain evidence="3">JCM 16373</strain>
    </source>
</reference>
<evidence type="ECO:0000313" key="2">
    <source>
        <dbReference type="EMBL" id="GAA2607217.1"/>
    </source>
</evidence>
<protein>
    <recommendedName>
        <fullName evidence="4">Histidine phosphatase family protein</fullName>
    </recommendedName>
</protein>
<name>A0ABP6CCU7_9ACTN</name>
<dbReference type="Gene3D" id="3.40.50.1240">
    <property type="entry name" value="Phosphoglycerate mutase-like"/>
    <property type="match status" value="1"/>
</dbReference>
<accession>A0ABP6CCU7</accession>
<evidence type="ECO:0000256" key="1">
    <source>
        <dbReference type="ARBA" id="ARBA00022801"/>
    </source>
</evidence>
<keyword evidence="1" id="KW-0378">Hydrolase</keyword>
<dbReference type="PANTHER" id="PTHR46517">
    <property type="entry name" value="FRUCTOSE-2,6-BISPHOSPHATASE TIGAR"/>
    <property type="match status" value="1"/>
</dbReference>
<organism evidence="2 3">
    <name type="scientific">Streptomyces axinellae</name>
    <dbReference type="NCBI Taxonomy" id="552788"/>
    <lineage>
        <taxon>Bacteria</taxon>
        <taxon>Bacillati</taxon>
        <taxon>Actinomycetota</taxon>
        <taxon>Actinomycetes</taxon>
        <taxon>Kitasatosporales</taxon>
        <taxon>Streptomycetaceae</taxon>
        <taxon>Streptomyces</taxon>
    </lineage>
</organism>
<keyword evidence="3" id="KW-1185">Reference proteome</keyword>
<dbReference type="Proteomes" id="UP001501447">
    <property type="component" value="Unassembled WGS sequence"/>
</dbReference>
<dbReference type="InterPro" id="IPR013078">
    <property type="entry name" value="His_Pase_superF_clade-1"/>
</dbReference>
<dbReference type="RefSeq" id="WP_344564471.1">
    <property type="nucleotide sequence ID" value="NZ_BAAARJ010000006.1"/>
</dbReference>
<proteinExistence type="predicted"/>
<evidence type="ECO:0008006" key="4">
    <source>
        <dbReference type="Google" id="ProtNLM"/>
    </source>
</evidence>